<comment type="caution">
    <text evidence="1">The sequence shown here is derived from an EMBL/GenBank/DDBJ whole genome shotgun (WGS) entry which is preliminary data.</text>
</comment>
<evidence type="ECO:0000313" key="2">
    <source>
        <dbReference type="Proteomes" id="UP000295021"/>
    </source>
</evidence>
<dbReference type="RefSeq" id="WP_245521138.1">
    <property type="nucleotide sequence ID" value="NZ_SMBI01000005.1"/>
</dbReference>
<dbReference type="AlphaFoldDB" id="A0AAX2QLP1"/>
<gene>
    <name evidence="1" type="ORF">EV131_105418</name>
</gene>
<protein>
    <submittedName>
        <fullName evidence="1">Uncharacterized protein</fullName>
    </submittedName>
</protein>
<sequence length="88" mass="9972">MRERLLIAKSTAVFRAQAESRITQPMLYVKGWPLRMLTDEEADILASVRQEVSALLNLSADHLDRHSIHERYDSLLRAKAIKVGLEGA</sequence>
<dbReference type="Proteomes" id="UP000295021">
    <property type="component" value="Unassembled WGS sequence"/>
</dbReference>
<organism evidence="1 2">
    <name type="scientific">Rhizobium laguerreae</name>
    <dbReference type="NCBI Taxonomy" id="1076926"/>
    <lineage>
        <taxon>Bacteria</taxon>
        <taxon>Pseudomonadati</taxon>
        <taxon>Pseudomonadota</taxon>
        <taxon>Alphaproteobacteria</taxon>
        <taxon>Hyphomicrobiales</taxon>
        <taxon>Rhizobiaceae</taxon>
        <taxon>Rhizobium/Agrobacterium group</taxon>
        <taxon>Rhizobium</taxon>
    </lineage>
</organism>
<reference evidence="1 2" key="1">
    <citation type="submission" date="2019-03" db="EMBL/GenBank/DDBJ databases">
        <title>Genomic Encyclopedia of Type Strains, Phase IV (KMG-V): Genome sequencing to study the core and pangenomes of soil and plant-associated prokaryotes.</title>
        <authorList>
            <person name="Whitman W."/>
        </authorList>
    </citation>
    <scope>NUCLEOTIDE SEQUENCE [LARGE SCALE GENOMIC DNA]</scope>
    <source>
        <strain evidence="1 2">FB403</strain>
    </source>
</reference>
<name>A0AAX2QLP1_9HYPH</name>
<dbReference type="EMBL" id="SMBI01000005">
    <property type="protein sequence ID" value="TCU25304.1"/>
    <property type="molecule type" value="Genomic_DNA"/>
</dbReference>
<evidence type="ECO:0000313" key="1">
    <source>
        <dbReference type="EMBL" id="TCU25304.1"/>
    </source>
</evidence>
<proteinExistence type="predicted"/>
<accession>A0AAX2QLP1</accession>